<keyword evidence="3" id="KW-1185">Reference proteome</keyword>
<sequence length="137" mass="14678">MALCVLLKHMDSKRFETETQLGVEFKPPISTELPRGIADGLVVLVPRKPRGVMRLGTWGLGSIPRPANEKCEGILLEAPSPSPAPGGTARSPLPLAITAIRLADTNGAPGREKLAGGKGRSQIRRKEERDARGSSRH</sequence>
<comment type="caution">
    <text evidence="2">The sequence shown here is derived from an EMBL/GenBank/DDBJ whole genome shotgun (WGS) entry which is preliminary data.</text>
</comment>
<evidence type="ECO:0000313" key="2">
    <source>
        <dbReference type="EMBL" id="KAK3914823.1"/>
    </source>
</evidence>
<organism evidence="2 3">
    <name type="scientific">Frankliniella fusca</name>
    <dbReference type="NCBI Taxonomy" id="407009"/>
    <lineage>
        <taxon>Eukaryota</taxon>
        <taxon>Metazoa</taxon>
        <taxon>Ecdysozoa</taxon>
        <taxon>Arthropoda</taxon>
        <taxon>Hexapoda</taxon>
        <taxon>Insecta</taxon>
        <taxon>Pterygota</taxon>
        <taxon>Neoptera</taxon>
        <taxon>Paraneoptera</taxon>
        <taxon>Thysanoptera</taxon>
        <taxon>Terebrantia</taxon>
        <taxon>Thripoidea</taxon>
        <taxon>Thripidae</taxon>
        <taxon>Frankliniella</taxon>
    </lineage>
</organism>
<protein>
    <submittedName>
        <fullName evidence="2">T-box transcription factor TBX2-B</fullName>
    </submittedName>
</protein>
<feature type="non-terminal residue" evidence="2">
    <location>
        <position position="137"/>
    </location>
</feature>
<feature type="compositionally biased region" description="Basic and acidic residues" evidence="1">
    <location>
        <begin position="124"/>
        <end position="137"/>
    </location>
</feature>
<dbReference type="Proteomes" id="UP001219518">
    <property type="component" value="Unassembled WGS sequence"/>
</dbReference>
<accession>A0AAE1LCQ7</accession>
<dbReference type="EMBL" id="JAHWGI010000394">
    <property type="protein sequence ID" value="KAK3914823.1"/>
    <property type="molecule type" value="Genomic_DNA"/>
</dbReference>
<evidence type="ECO:0000256" key="1">
    <source>
        <dbReference type="SAM" id="MobiDB-lite"/>
    </source>
</evidence>
<feature type="region of interest" description="Disordered" evidence="1">
    <location>
        <begin position="104"/>
        <end position="137"/>
    </location>
</feature>
<gene>
    <name evidence="2" type="ORF">KUF71_005511</name>
</gene>
<name>A0AAE1LCQ7_9NEOP</name>
<evidence type="ECO:0000313" key="3">
    <source>
        <dbReference type="Proteomes" id="UP001219518"/>
    </source>
</evidence>
<proteinExistence type="predicted"/>
<reference evidence="2" key="2">
    <citation type="journal article" date="2023" name="BMC Genomics">
        <title>Pest status, molecular evolution, and epigenetic factors derived from the genome assembly of Frankliniella fusca, a thysanopteran phytovirus vector.</title>
        <authorList>
            <person name="Catto M.A."/>
            <person name="Labadie P.E."/>
            <person name="Jacobson A.L."/>
            <person name="Kennedy G.G."/>
            <person name="Srinivasan R."/>
            <person name="Hunt B.G."/>
        </authorList>
    </citation>
    <scope>NUCLEOTIDE SEQUENCE</scope>
    <source>
        <strain evidence="2">PL_HMW_Pooled</strain>
    </source>
</reference>
<dbReference type="AlphaFoldDB" id="A0AAE1LCQ7"/>
<reference evidence="2" key="1">
    <citation type="submission" date="2021-07" db="EMBL/GenBank/DDBJ databases">
        <authorList>
            <person name="Catto M.A."/>
            <person name="Jacobson A."/>
            <person name="Kennedy G."/>
            <person name="Labadie P."/>
            <person name="Hunt B.G."/>
            <person name="Srinivasan R."/>
        </authorList>
    </citation>
    <scope>NUCLEOTIDE SEQUENCE</scope>
    <source>
        <strain evidence="2">PL_HMW_Pooled</strain>
        <tissue evidence="2">Head</tissue>
    </source>
</reference>